<proteinExistence type="predicted"/>
<dbReference type="EMBL" id="KU096999">
    <property type="protein sequence ID" value="AMW36245.1"/>
    <property type="molecule type" value="Genomic_DNA"/>
</dbReference>
<name>A0A145VVG3_9VIRU</name>
<organism evidence="2">
    <name type="scientific">Abalone herpesvirus Taiwan/2005</name>
    <dbReference type="NCBI Taxonomy" id="1821058"/>
    <lineage>
        <taxon>Viruses</taxon>
        <taxon>Duplodnaviria</taxon>
        <taxon>Heunggongvirae</taxon>
        <taxon>Peploviricota</taxon>
        <taxon>Herviviricetes</taxon>
        <taxon>Herpesvirales</taxon>
    </lineage>
</organism>
<feature type="region of interest" description="Disordered" evidence="1">
    <location>
        <begin position="137"/>
        <end position="191"/>
    </location>
</feature>
<feature type="compositionally biased region" description="Acidic residues" evidence="1">
    <location>
        <begin position="164"/>
        <end position="174"/>
    </location>
</feature>
<evidence type="ECO:0000313" key="2">
    <source>
        <dbReference type="EMBL" id="AMW36245.1"/>
    </source>
</evidence>
<evidence type="ECO:0000256" key="1">
    <source>
        <dbReference type="SAM" id="MobiDB-lite"/>
    </source>
</evidence>
<accession>A0A145VVG3</accession>
<reference evidence="2" key="1">
    <citation type="submission" date="2015-11" db="EMBL/GenBank/DDBJ databases">
        <authorList>
            <person name="Chen M.H."/>
            <person name="Kuo S.T."/>
            <person name="Chang P.H."/>
        </authorList>
    </citation>
    <scope>NUCLEOTIDE SEQUENCE</scope>
    <source>
        <strain evidence="2">Taiwan/2005</strain>
    </source>
</reference>
<gene>
    <name evidence="2" type="ORF">tc2005_p101c</name>
</gene>
<sequence>MVNHSETVFQVLCDPEFMKDVQDYLAYWIRPEGRVKSKCGVCDYMIDNKEQQTRLDLIKVCEFLTYLPKCIESVAVGWYIFKNELGLGVTEAVRSLPPSCVYKHLILGVCEKRDIQQEMEHVLFFYENNYVKKSGDDLSGGDADDDDEPSCKKLKNSDSAVLSDNEDNDDEEEGVVEKAMREDDEASKPKKVTLTEGEIRYTTLQASLAEWFKIQRENGCKMNYEMSNTLKVQCLYANCGEVSKCVSSKSLPVDTRDLVPRKWLERKGIDFEEYTRGEEMYGAGQIGFRRTNLGGAPLTSIPLSGTNVASGTSVGTKPIESKGGSCFNTMFNIEIVDPKRTPAGENMTLREKNVKIDEEQNKAYVNLLRASNTLYKLHKLMCGLKDRGDYKIIHALGGEPCLSCAFMMEYRLRACMFSLTNEARAHMLKVKINSPRDSQEKIYNIPMKRRRDPHTGKFMTQDAPLDSGTLLRTEDYGMYNASFTPSLKQKMDCITSGVDMLGEQAMKIVSSREECFENTSNGISQCGIDTNDYSYDFMGEQLNYTAFSRAFGEWRHKFVFLPKTKNNEEEEVLKRNIFNHIMPLESPHIWCYTNPRLCAVETNIHSTTCVRCQMPIKVRMAELLCKVNRRPVQTMKNGINQVTSFHGMKYELNMINLLMGTKRKR</sequence>
<protein>
    <submittedName>
        <fullName evidence="2">Uncharacterized protein</fullName>
    </submittedName>
</protein>